<feature type="transmembrane region" description="Helical" evidence="9">
    <location>
        <begin position="132"/>
        <end position="155"/>
    </location>
</feature>
<dbReference type="GO" id="GO:0035025">
    <property type="term" value="P:positive regulation of Rho protein signal transduction"/>
    <property type="evidence" value="ECO:0007669"/>
    <property type="project" value="TreeGrafter"/>
</dbReference>
<evidence type="ECO:0000256" key="9">
    <source>
        <dbReference type="SAM" id="Phobius"/>
    </source>
</evidence>
<dbReference type="GO" id="GO:0004930">
    <property type="term" value="F:G protein-coupled receptor activity"/>
    <property type="evidence" value="ECO:0007669"/>
    <property type="project" value="UniProtKB-KW"/>
</dbReference>
<keyword evidence="4" id="KW-0297">G-protein coupled receptor</keyword>
<dbReference type="GO" id="GO:0005886">
    <property type="term" value="C:plasma membrane"/>
    <property type="evidence" value="ECO:0007669"/>
    <property type="project" value="TreeGrafter"/>
</dbReference>
<keyword evidence="3 9" id="KW-1133">Transmembrane helix</keyword>
<evidence type="ECO:0000313" key="11">
    <source>
        <dbReference type="EMBL" id="KAJ7310242.1"/>
    </source>
</evidence>
<dbReference type="InterPro" id="IPR000276">
    <property type="entry name" value="GPCR_Rhodpsn"/>
</dbReference>
<feature type="transmembrane region" description="Helical" evidence="9">
    <location>
        <begin position="101"/>
        <end position="120"/>
    </location>
</feature>
<keyword evidence="7" id="KW-0325">Glycoprotein</keyword>
<dbReference type="PROSITE" id="PS50262">
    <property type="entry name" value="G_PROTEIN_RECEP_F1_2"/>
    <property type="match status" value="1"/>
</dbReference>
<feature type="transmembrane region" description="Helical" evidence="9">
    <location>
        <begin position="57"/>
        <end position="81"/>
    </location>
</feature>
<protein>
    <recommendedName>
        <fullName evidence="10">G-protein coupled receptors family 1 profile domain-containing protein</fullName>
    </recommendedName>
</protein>
<dbReference type="GO" id="GO:0007200">
    <property type="term" value="P:phospholipase C-activating G protein-coupled receptor signaling pathway"/>
    <property type="evidence" value="ECO:0007669"/>
    <property type="project" value="TreeGrafter"/>
</dbReference>
<dbReference type="Gene3D" id="1.20.1070.10">
    <property type="entry name" value="Rhodopsin 7-helix transmembrane proteins"/>
    <property type="match status" value="1"/>
</dbReference>
<organism evidence="11 12">
    <name type="scientific">Phrynocephalus forsythii</name>
    <dbReference type="NCBI Taxonomy" id="171643"/>
    <lineage>
        <taxon>Eukaryota</taxon>
        <taxon>Metazoa</taxon>
        <taxon>Chordata</taxon>
        <taxon>Craniata</taxon>
        <taxon>Vertebrata</taxon>
        <taxon>Euteleostomi</taxon>
        <taxon>Lepidosauria</taxon>
        <taxon>Squamata</taxon>
        <taxon>Bifurcata</taxon>
        <taxon>Unidentata</taxon>
        <taxon>Episquamata</taxon>
        <taxon>Toxicofera</taxon>
        <taxon>Iguania</taxon>
        <taxon>Acrodonta</taxon>
        <taxon>Agamidae</taxon>
        <taxon>Agaminae</taxon>
        <taxon>Phrynocephalus</taxon>
    </lineage>
</organism>
<keyword evidence="6" id="KW-0675">Receptor</keyword>
<reference evidence="11" key="1">
    <citation type="journal article" date="2023" name="DNA Res.">
        <title>Chromosome-level genome assembly of Phrynocephalus forsythii using third-generation DNA sequencing and Hi-C analysis.</title>
        <authorList>
            <person name="Qi Y."/>
            <person name="Zhao W."/>
            <person name="Zhao Y."/>
            <person name="Niu C."/>
            <person name="Cao S."/>
            <person name="Zhang Y."/>
        </authorList>
    </citation>
    <scope>NUCLEOTIDE SEQUENCE</scope>
    <source>
        <tissue evidence="11">Muscle</tissue>
    </source>
</reference>
<name>A0A9Q0XDL0_9SAUR</name>
<feature type="transmembrane region" description="Helical" evidence="9">
    <location>
        <begin position="228"/>
        <end position="248"/>
    </location>
</feature>
<sequence>MGDDSQSPENCTDSPTGFHASVYAATYTILFIPGLLGNGLALWVLCHVLRKKSKAVVFMINLAAADLAHVLSLPLRMYYYIHHSWPFGSFLCQSCFYLKYLNMYASICFLTCISIQRYLFLQHPFKAQAWKCQYDVAVSAAIWAVVGAACLPLPILRSPNLTNDTHTCFADLGVRPLSLGASVAMVVVAELSGFLVPLAIIVSCTWRTRRSLKGGHARLPQAHEKRKAWRMILGCAAVFFVCFTPYHVNFPLFMMVKQEAIRSCSVRRGILHFHTVSLCLASLNCCLDPIIYYFMTSEFQQKLFQNCAVITCSRFTSLENSGTAVSSAEGQSEANKRKKNVLMAYFWIRGPHRLEDDGMASPLSS</sequence>
<dbReference type="PRINTS" id="PR01157">
    <property type="entry name" value="P2YPURNOCPTR"/>
</dbReference>
<keyword evidence="5 9" id="KW-0472">Membrane</keyword>
<evidence type="ECO:0000256" key="2">
    <source>
        <dbReference type="ARBA" id="ARBA00022692"/>
    </source>
</evidence>
<dbReference type="Pfam" id="PF00001">
    <property type="entry name" value="7tm_1"/>
    <property type="match status" value="1"/>
</dbReference>
<evidence type="ECO:0000259" key="10">
    <source>
        <dbReference type="PROSITE" id="PS50262"/>
    </source>
</evidence>
<evidence type="ECO:0000256" key="8">
    <source>
        <dbReference type="ARBA" id="ARBA00023224"/>
    </source>
</evidence>
<comment type="caution">
    <text evidence="11">The sequence shown here is derived from an EMBL/GenBank/DDBJ whole genome shotgun (WGS) entry which is preliminary data.</text>
</comment>
<evidence type="ECO:0000256" key="7">
    <source>
        <dbReference type="ARBA" id="ARBA00023180"/>
    </source>
</evidence>
<accession>A0A9Q0XDL0</accession>
<feature type="domain" description="G-protein coupled receptors family 1 profile" evidence="10">
    <location>
        <begin position="37"/>
        <end position="292"/>
    </location>
</feature>
<evidence type="ECO:0000313" key="12">
    <source>
        <dbReference type="Proteomes" id="UP001142489"/>
    </source>
</evidence>
<evidence type="ECO:0000256" key="5">
    <source>
        <dbReference type="ARBA" id="ARBA00023136"/>
    </source>
</evidence>
<feature type="transmembrane region" description="Helical" evidence="9">
    <location>
        <begin position="183"/>
        <end position="207"/>
    </location>
</feature>
<dbReference type="SUPFAM" id="SSF81321">
    <property type="entry name" value="Family A G protein-coupled receptor-like"/>
    <property type="match status" value="1"/>
</dbReference>
<keyword evidence="2 9" id="KW-0812">Transmembrane</keyword>
<dbReference type="InterPro" id="IPR017452">
    <property type="entry name" value="GPCR_Rhodpsn_7TM"/>
</dbReference>
<evidence type="ECO:0000256" key="6">
    <source>
        <dbReference type="ARBA" id="ARBA00023170"/>
    </source>
</evidence>
<evidence type="ECO:0000256" key="3">
    <source>
        <dbReference type="ARBA" id="ARBA00022989"/>
    </source>
</evidence>
<dbReference type="EMBL" id="JAPFRF010000015">
    <property type="protein sequence ID" value="KAJ7310242.1"/>
    <property type="molecule type" value="Genomic_DNA"/>
</dbReference>
<feature type="transmembrane region" description="Helical" evidence="9">
    <location>
        <begin position="20"/>
        <end position="45"/>
    </location>
</feature>
<evidence type="ECO:0000256" key="4">
    <source>
        <dbReference type="ARBA" id="ARBA00023040"/>
    </source>
</evidence>
<dbReference type="PANTHER" id="PTHR24232:SF6">
    <property type="entry name" value="PURINERGIC RECEPTOR P2Y, G-PROTEIN COUPLED 10B"/>
    <property type="match status" value="1"/>
</dbReference>
<keyword evidence="12" id="KW-1185">Reference proteome</keyword>
<evidence type="ECO:0000256" key="1">
    <source>
        <dbReference type="ARBA" id="ARBA00004141"/>
    </source>
</evidence>
<dbReference type="OrthoDB" id="9435792at2759"/>
<keyword evidence="8" id="KW-0807">Transducer</keyword>
<proteinExistence type="predicted"/>
<dbReference type="PANTHER" id="PTHR24232">
    <property type="entry name" value="G-PROTEIN COUPLED RECEPTOR"/>
    <property type="match status" value="1"/>
</dbReference>
<dbReference type="PRINTS" id="PR00237">
    <property type="entry name" value="GPCRRHODOPSN"/>
</dbReference>
<gene>
    <name evidence="11" type="ORF">JRQ81_007140</name>
</gene>
<dbReference type="Proteomes" id="UP001142489">
    <property type="component" value="Unassembled WGS sequence"/>
</dbReference>
<dbReference type="AlphaFoldDB" id="A0A9Q0XDL0"/>
<comment type="subcellular location">
    <subcellularLocation>
        <location evidence="1">Membrane</location>
        <topology evidence="1">Multi-pass membrane protein</topology>
    </subcellularLocation>
</comment>